<evidence type="ECO:0000256" key="9">
    <source>
        <dbReference type="ARBA" id="ARBA00023053"/>
    </source>
</evidence>
<feature type="domain" description="Amino acid transporter transmembrane" evidence="17">
    <location>
        <begin position="80"/>
        <end position="465"/>
    </location>
</feature>
<keyword evidence="7" id="KW-0029">Amino-acid transport</keyword>
<dbReference type="Pfam" id="PF01490">
    <property type="entry name" value="Aa_trans"/>
    <property type="match status" value="1"/>
</dbReference>
<sequence length="1542" mass="174310">MDRELDEPASAEEPLLTDEERTVDGGDQRIPWEPPRSGYLGSKVKYFRRLQKDWVSLSPPTKAAKPPNCNIPYNDLNDLVGVLLGIGIVILVGVICCYTCNLVVRYGKVLGTNTNDSFSNIIPSSSSSTTTLFIQDFSDFGDLMQYHFGKRAQAVTVSVSVFVLMGACIAYHVLMKQCAFTAFHAAFDWLGVHVHWTPSAAALFVCLLFPLTNVKEFATLVRFNSLGIPFLLFTIVFITYHGVHAVATHAPMDDIAFGAKSTFGVLGGIVTLSFFIHNAIQPIIRHSNPANYARDVTAAYVLVGMSYITVGVLGYIGFPTGVPIQQNFLDAFPAKYANDIYHFWDVVEYISVVLMDTLSRDVFAFAARMSLLLQLATVYPLFFVIIRTQVFGLVFQNTWPSAWRVVLLNLGIMATTTAFAVYYPHVGDILRFTGAAGGLVLIFVAPIGLHWKQQRAQRLWTWGSMLTAKLQMALGTKTRSTRCLMRPKIMRSENKHHPAMLLKLAVLYVELEAWQGALALCTLVLESTKWNTFSQFNEAVFLSGAVAIALHHATQSGEYFAYLAENPPHNLRSYRVLLLAGMQLDSQPDSPDAVERSRVLYVEAYNRLTGGVRIPSPTPSEAAAMELYHTSRKSESERIQLWLADPNVWDSFGMDLFDTNHPFLASLTFEYALRRGGCRSVETLVTMGRVHHRLKRTDKAELVLEQALRLDYYAHPTRFWLGVVSFRWSQHFKREVRGAVAFQRVYRGHCACVWLEKVRSVSRIYLLGRTAKRVVAIRKAAELAREAVARDAMHDEDWFLVFLRWNAAARSIQSLLPIARAKRDKIARRAWLHKHKALLRRVVSHSNDRLVQTCFAAIVEFVVVARQDQHDAAVLLQRAARKWLGRRHLARLAAKHAEQQKLLVVFLGKANKRWKADCFFAWRTCRERTKSLRRASALRIQCAYRSFKARQVLRANMARQVRVRQFMAQLVVSRDGLCMRKTFHSLAVSALAARLHKHACATRIQKIMRGRFARALVVRVRKRHRHCEGLVATALEQRAGKFVAQLWTTWQLFVQLAQLEKQLAATHIQRMERGRAARRRVRIMREYLHVYFGQSGSRLIPLPGNRQLRLVFVGLWKHRKFRTEREDKATRTIQRAVRRCRHRRQARHLREKLKRKMQVATMFQKTFHAAATAFFHVLKGLCDAKHDKLDVAARVLQRNLRGWLARRVMARLAKQHRAATALLDRVIHREARAGMGMVLRLWKAGLVVCREVNRGACVTIQRRFRARRAIKEARMKMDKRRRQRQLVERGTGKPLVRYFHMWQSRVIESAASTFNASLTAKHTKQFTACSSHVLDTLAWMPQSPVQKLILFNEPAIDGSRLAACLDRPKTHPLVSVVVGGSVLPSRHVMAIALSLAQPHAKLQQLVLDSCRVGTTFLSYLHGKRRMFVGNTGAVLLAMGLAHNKSVWKVDLSGNGIGDVACQALGELLLANDTLQVRLVSTKLITYGAPLFSLPAASALAAVYLHGNPTLTRRGLDALQSAAAFVNHHAHRSASNTLVIEGG</sequence>
<dbReference type="InterPro" id="IPR011990">
    <property type="entry name" value="TPR-like_helical_dom_sf"/>
</dbReference>
<feature type="transmembrane region" description="Helical" evidence="16">
    <location>
        <begin position="297"/>
        <end position="318"/>
    </location>
</feature>
<feature type="transmembrane region" description="Helical" evidence="16">
    <location>
        <begin position="82"/>
        <end position="104"/>
    </location>
</feature>
<evidence type="ECO:0000256" key="2">
    <source>
        <dbReference type="ARBA" id="ARBA00004155"/>
    </source>
</evidence>
<dbReference type="SUPFAM" id="SSF48452">
    <property type="entry name" value="TPR-like"/>
    <property type="match status" value="1"/>
</dbReference>
<feature type="transmembrane region" description="Helical" evidence="16">
    <location>
        <begin position="223"/>
        <end position="243"/>
    </location>
</feature>
<keyword evidence="5" id="KW-0479">Metal-binding</keyword>
<keyword evidence="3" id="KW-0813">Transport</keyword>
<keyword evidence="10 16" id="KW-0472">Membrane</keyword>
<dbReference type="InterPro" id="IPR000048">
    <property type="entry name" value="IQ_motif_EF-hand-BS"/>
</dbReference>
<comment type="similarity">
    <text evidence="14">Belongs to the amino acid/polyamine transporter 2 family. SLC38A9 subfamily.</text>
</comment>
<keyword evidence="9" id="KW-0915">Sodium</keyword>
<evidence type="ECO:0000256" key="6">
    <source>
        <dbReference type="ARBA" id="ARBA00022753"/>
    </source>
</evidence>
<dbReference type="VEuPathDB" id="FungiDB:H257_06090"/>
<proteinExistence type="inferred from homology"/>
<dbReference type="InterPro" id="IPR032675">
    <property type="entry name" value="LRR_dom_sf"/>
</dbReference>
<organism evidence="18 19">
    <name type="scientific">Aphanomyces astaci</name>
    <name type="common">Crayfish plague agent</name>
    <dbReference type="NCBI Taxonomy" id="112090"/>
    <lineage>
        <taxon>Eukaryota</taxon>
        <taxon>Sar</taxon>
        <taxon>Stramenopiles</taxon>
        <taxon>Oomycota</taxon>
        <taxon>Saprolegniomycetes</taxon>
        <taxon>Saprolegniales</taxon>
        <taxon>Verrucalvaceae</taxon>
        <taxon>Aphanomyces</taxon>
    </lineage>
</organism>
<keyword evidence="6" id="KW-0967">Endosome</keyword>
<evidence type="ECO:0000259" key="17">
    <source>
        <dbReference type="Pfam" id="PF01490"/>
    </source>
</evidence>
<keyword evidence="12" id="KW-0325">Glycoprotein</keyword>
<feature type="transmembrane region" description="Helical" evidence="16">
    <location>
        <begin position="429"/>
        <end position="449"/>
    </location>
</feature>
<evidence type="ECO:0000256" key="16">
    <source>
        <dbReference type="SAM" id="Phobius"/>
    </source>
</evidence>
<evidence type="ECO:0000256" key="5">
    <source>
        <dbReference type="ARBA" id="ARBA00022723"/>
    </source>
</evidence>
<evidence type="ECO:0000256" key="3">
    <source>
        <dbReference type="ARBA" id="ARBA00022448"/>
    </source>
</evidence>
<evidence type="ECO:0000256" key="11">
    <source>
        <dbReference type="ARBA" id="ARBA00023157"/>
    </source>
</evidence>
<feature type="transmembrane region" description="Helical" evidence="16">
    <location>
        <begin position="194"/>
        <end position="211"/>
    </location>
</feature>
<evidence type="ECO:0000256" key="14">
    <source>
        <dbReference type="ARBA" id="ARBA00038442"/>
    </source>
</evidence>
<keyword evidence="13" id="KW-0458">Lysosome</keyword>
<dbReference type="EMBL" id="QUTE01010286">
    <property type="protein sequence ID" value="RHZ14451.1"/>
    <property type="molecule type" value="Genomic_DNA"/>
</dbReference>
<evidence type="ECO:0000256" key="10">
    <source>
        <dbReference type="ARBA" id="ARBA00023136"/>
    </source>
</evidence>
<dbReference type="InterPro" id="IPR013057">
    <property type="entry name" value="AA_transpt_TM"/>
</dbReference>
<keyword evidence="8 16" id="KW-1133">Transmembrane helix</keyword>
<dbReference type="Gene3D" id="1.25.40.10">
    <property type="entry name" value="Tetratricopeptide repeat domain"/>
    <property type="match status" value="1"/>
</dbReference>
<evidence type="ECO:0000256" key="12">
    <source>
        <dbReference type="ARBA" id="ARBA00023180"/>
    </source>
</evidence>
<dbReference type="Pfam" id="PF00612">
    <property type="entry name" value="IQ"/>
    <property type="match status" value="3"/>
</dbReference>
<keyword evidence="11" id="KW-1015">Disulfide bond</keyword>
<evidence type="ECO:0000256" key="13">
    <source>
        <dbReference type="ARBA" id="ARBA00023228"/>
    </source>
</evidence>
<comment type="caution">
    <text evidence="18">The sequence shown here is derived from an EMBL/GenBank/DDBJ whole genome shotgun (WGS) entry which is preliminary data.</text>
</comment>
<comment type="subcellular location">
    <subcellularLocation>
        <location evidence="1">Late endosome membrane</location>
        <topology evidence="1">Multi-pass membrane protein</topology>
    </subcellularLocation>
    <subcellularLocation>
        <location evidence="2">Lysosome membrane</location>
        <topology evidence="2">Multi-pass membrane protein</topology>
    </subcellularLocation>
</comment>
<accession>A0A397F9T0</accession>
<dbReference type="SMART" id="SM00015">
    <property type="entry name" value="IQ"/>
    <property type="match status" value="7"/>
</dbReference>
<dbReference type="GO" id="GO:0005765">
    <property type="term" value="C:lysosomal membrane"/>
    <property type="evidence" value="ECO:0007669"/>
    <property type="project" value="UniProtKB-SubCell"/>
</dbReference>
<feature type="region of interest" description="Disordered" evidence="15">
    <location>
        <begin position="1"/>
        <end position="36"/>
    </location>
</feature>
<dbReference type="GO" id="GO:0031902">
    <property type="term" value="C:late endosome membrane"/>
    <property type="evidence" value="ECO:0007669"/>
    <property type="project" value="UniProtKB-SubCell"/>
</dbReference>
<evidence type="ECO:0000256" key="7">
    <source>
        <dbReference type="ARBA" id="ARBA00022970"/>
    </source>
</evidence>
<feature type="transmembrane region" description="Helical" evidence="16">
    <location>
        <begin position="154"/>
        <end position="174"/>
    </location>
</feature>
<dbReference type="SUPFAM" id="SSF52047">
    <property type="entry name" value="RNI-like"/>
    <property type="match status" value="1"/>
</dbReference>
<dbReference type="PROSITE" id="PS50096">
    <property type="entry name" value="IQ"/>
    <property type="match status" value="5"/>
</dbReference>
<feature type="transmembrane region" description="Helical" evidence="16">
    <location>
        <begin position="405"/>
        <end position="423"/>
    </location>
</feature>
<reference evidence="18 19" key="1">
    <citation type="submission" date="2018-08" db="EMBL/GenBank/DDBJ databases">
        <title>Aphanomyces genome sequencing and annotation.</title>
        <authorList>
            <person name="Minardi D."/>
            <person name="Oidtmann B."/>
            <person name="Van Der Giezen M."/>
            <person name="Studholme D.J."/>
        </authorList>
    </citation>
    <scope>NUCLEOTIDE SEQUENCE [LARGE SCALE GENOMIC DNA]</scope>
    <source>
        <strain evidence="18 19">197901</strain>
    </source>
</reference>
<feature type="compositionally biased region" description="Acidic residues" evidence="15">
    <location>
        <begin position="1"/>
        <end position="10"/>
    </location>
</feature>
<keyword evidence="4 16" id="KW-0812">Transmembrane</keyword>
<feature type="transmembrane region" description="Helical" evidence="16">
    <location>
        <begin position="362"/>
        <end position="385"/>
    </location>
</feature>
<evidence type="ECO:0000313" key="18">
    <source>
        <dbReference type="EMBL" id="RHZ14451.1"/>
    </source>
</evidence>
<evidence type="ECO:0000256" key="1">
    <source>
        <dbReference type="ARBA" id="ARBA00004107"/>
    </source>
</evidence>
<protein>
    <recommendedName>
        <fullName evidence="17">Amino acid transporter transmembrane domain-containing protein</fullName>
    </recommendedName>
</protein>
<gene>
    <name evidence="18" type="ORF">DYB31_005928</name>
</gene>
<feature type="transmembrane region" description="Helical" evidence="16">
    <location>
        <begin position="255"/>
        <end position="276"/>
    </location>
</feature>
<dbReference type="GO" id="GO:0015179">
    <property type="term" value="F:L-amino acid transmembrane transporter activity"/>
    <property type="evidence" value="ECO:0007669"/>
    <property type="project" value="TreeGrafter"/>
</dbReference>
<evidence type="ECO:0000256" key="4">
    <source>
        <dbReference type="ARBA" id="ARBA00022692"/>
    </source>
</evidence>
<dbReference type="GO" id="GO:0046872">
    <property type="term" value="F:metal ion binding"/>
    <property type="evidence" value="ECO:0007669"/>
    <property type="project" value="UniProtKB-KW"/>
</dbReference>
<evidence type="ECO:0000256" key="8">
    <source>
        <dbReference type="ARBA" id="ARBA00022989"/>
    </source>
</evidence>
<dbReference type="Proteomes" id="UP000266196">
    <property type="component" value="Unassembled WGS sequence"/>
</dbReference>
<feature type="compositionally biased region" description="Basic and acidic residues" evidence="15">
    <location>
        <begin position="18"/>
        <end position="27"/>
    </location>
</feature>
<evidence type="ECO:0000256" key="15">
    <source>
        <dbReference type="SAM" id="MobiDB-lite"/>
    </source>
</evidence>
<dbReference type="PANTHER" id="PTHR22950:SF244">
    <property type="entry name" value="NEUTRAL AMINO ACID TRANSPORTER 9"/>
    <property type="match status" value="1"/>
</dbReference>
<name>A0A397F9T0_APHAT</name>
<dbReference type="Gene3D" id="3.80.10.10">
    <property type="entry name" value="Ribonuclease Inhibitor"/>
    <property type="match status" value="1"/>
</dbReference>
<evidence type="ECO:0000313" key="19">
    <source>
        <dbReference type="Proteomes" id="UP000266196"/>
    </source>
</evidence>
<dbReference type="PANTHER" id="PTHR22950">
    <property type="entry name" value="AMINO ACID TRANSPORTER"/>
    <property type="match status" value="1"/>
</dbReference>